<protein>
    <submittedName>
        <fullName evidence="1">Uncharacterized protein</fullName>
    </submittedName>
</protein>
<evidence type="ECO:0000313" key="2">
    <source>
        <dbReference type="Proteomes" id="UP001164929"/>
    </source>
</evidence>
<gene>
    <name evidence="1" type="ORF">NC653_017155</name>
</gene>
<organism evidence="1 2">
    <name type="scientific">Populus alba x Populus x berolinensis</name>
    <dbReference type="NCBI Taxonomy" id="444605"/>
    <lineage>
        <taxon>Eukaryota</taxon>
        <taxon>Viridiplantae</taxon>
        <taxon>Streptophyta</taxon>
        <taxon>Embryophyta</taxon>
        <taxon>Tracheophyta</taxon>
        <taxon>Spermatophyta</taxon>
        <taxon>Magnoliopsida</taxon>
        <taxon>eudicotyledons</taxon>
        <taxon>Gunneridae</taxon>
        <taxon>Pentapetalae</taxon>
        <taxon>rosids</taxon>
        <taxon>fabids</taxon>
        <taxon>Malpighiales</taxon>
        <taxon>Salicaceae</taxon>
        <taxon>Saliceae</taxon>
        <taxon>Populus</taxon>
    </lineage>
</organism>
<reference evidence="1" key="1">
    <citation type="journal article" date="2023" name="Mol. Ecol. Resour.">
        <title>Chromosome-level genome assembly of a triploid poplar Populus alba 'Berolinensis'.</title>
        <authorList>
            <person name="Chen S."/>
            <person name="Yu Y."/>
            <person name="Wang X."/>
            <person name="Wang S."/>
            <person name="Zhang T."/>
            <person name="Zhou Y."/>
            <person name="He R."/>
            <person name="Meng N."/>
            <person name="Wang Y."/>
            <person name="Liu W."/>
            <person name="Liu Z."/>
            <person name="Liu J."/>
            <person name="Guo Q."/>
            <person name="Huang H."/>
            <person name="Sederoff R.R."/>
            <person name="Wang G."/>
            <person name="Qu G."/>
            <person name="Chen S."/>
        </authorList>
    </citation>
    <scope>NUCLEOTIDE SEQUENCE</scope>
    <source>
        <strain evidence="1">SC-2020</strain>
    </source>
</reference>
<sequence>MDFIRINVLIEYDSSFVVNQLNNLNSRPCKF</sequence>
<comment type="caution">
    <text evidence="1">The sequence shown here is derived from an EMBL/GenBank/DDBJ whole genome shotgun (WGS) entry which is preliminary data.</text>
</comment>
<accession>A0AAD6QPR5</accession>
<evidence type="ECO:0000313" key="1">
    <source>
        <dbReference type="EMBL" id="KAJ6994239.1"/>
    </source>
</evidence>
<dbReference type="Proteomes" id="UP001164929">
    <property type="component" value="Chromosome 6"/>
</dbReference>
<dbReference type="EMBL" id="JAQIZT010000006">
    <property type="protein sequence ID" value="KAJ6994239.1"/>
    <property type="molecule type" value="Genomic_DNA"/>
</dbReference>
<keyword evidence="2" id="KW-1185">Reference proteome</keyword>
<dbReference type="AlphaFoldDB" id="A0AAD6QPR5"/>
<name>A0AAD6QPR5_9ROSI</name>
<proteinExistence type="predicted"/>